<evidence type="ECO:0000313" key="3">
    <source>
        <dbReference type="Proteomes" id="UP000053748"/>
    </source>
</evidence>
<feature type="chain" id="PRO_5014342702" description="Outer membrane receptor protein" evidence="1">
    <location>
        <begin position="27"/>
        <end position="286"/>
    </location>
</feature>
<feature type="signal peptide" evidence="1">
    <location>
        <begin position="1"/>
        <end position="26"/>
    </location>
</feature>
<name>A0A2J9UX64_VIBMI</name>
<accession>A0A2J9UX64</accession>
<dbReference type="EMBL" id="LOSJ02000002">
    <property type="protein sequence ID" value="PNM56110.1"/>
    <property type="molecule type" value="Genomic_DNA"/>
</dbReference>
<sequence length="286" mass="31792">MHNIKKCRINPITFLVVGFFSAAAMSSEGDATTQNNDMTLNGEQQCMICQLSGSATLAYDSNLYDKDDYRSVRNLSWNGTLSYPVSEQLRAYITGGGYRVFQDKTGTYVTDTVVGLNYSNLFAFGETGRLGLGGQLTIPTSETSRDTELYTAFRLSMPVSFEMLGGHYSVSPRLRKNFYKYQTMNGRVLTEWVYSLSVDGNYQFDNLTLGMSLLGGNGTSYKGNRSREFNYAASLYSNYKISSSWTASFTVSSAGFYSDAERGTLGNLDLFDTDKATYIAQLTYSF</sequence>
<protein>
    <recommendedName>
        <fullName evidence="4">Outer membrane receptor protein</fullName>
    </recommendedName>
</protein>
<dbReference type="OrthoDB" id="6258537at2"/>
<dbReference type="AlphaFoldDB" id="A0A2J9UX64"/>
<dbReference type="RefSeq" id="WP_000551524.1">
    <property type="nucleotide sequence ID" value="NZ_CAWMSS010000001.1"/>
</dbReference>
<organism evidence="2 3">
    <name type="scientific">Vibrio mimicus</name>
    <dbReference type="NCBI Taxonomy" id="674"/>
    <lineage>
        <taxon>Bacteria</taxon>
        <taxon>Pseudomonadati</taxon>
        <taxon>Pseudomonadota</taxon>
        <taxon>Gammaproteobacteria</taxon>
        <taxon>Vibrionales</taxon>
        <taxon>Vibrionaceae</taxon>
        <taxon>Vibrio</taxon>
    </lineage>
</organism>
<dbReference type="Proteomes" id="UP000053748">
    <property type="component" value="Unassembled WGS sequence"/>
</dbReference>
<evidence type="ECO:0000313" key="2">
    <source>
        <dbReference type="EMBL" id="PNM56110.1"/>
    </source>
</evidence>
<evidence type="ECO:0008006" key="4">
    <source>
        <dbReference type="Google" id="ProtNLM"/>
    </source>
</evidence>
<gene>
    <name evidence="2" type="ORF">AL544_008480</name>
</gene>
<evidence type="ECO:0000256" key="1">
    <source>
        <dbReference type="SAM" id="SignalP"/>
    </source>
</evidence>
<comment type="caution">
    <text evidence="2">The sequence shown here is derived from an EMBL/GenBank/DDBJ whole genome shotgun (WGS) entry which is preliminary data.</text>
</comment>
<proteinExistence type="predicted"/>
<reference evidence="2" key="1">
    <citation type="submission" date="2017-12" db="EMBL/GenBank/DDBJ databases">
        <title>FDA dAtabase for Regulatory Grade micrObial Sequences (FDA-ARGOS): Supporting development and validation of Infectious Disease Dx tests.</title>
        <authorList>
            <person name="Hoffmann M."/>
            <person name="Allard M."/>
            <person name="Evans P."/>
            <person name="Brown E."/>
            <person name="Tallon L.J."/>
            <person name="Sadzewicz L."/>
            <person name="Sengamalay N."/>
            <person name="Ott S."/>
            <person name="Godinez A."/>
            <person name="Nagaraj S."/>
            <person name="Vavikolanu K."/>
            <person name="Aluvathingal J."/>
            <person name="Nadendla S."/>
            <person name="Hobson J."/>
            <person name="Sichtig H."/>
        </authorList>
    </citation>
    <scope>NUCLEOTIDE SEQUENCE [LARGE SCALE GENOMIC DNA]</scope>
    <source>
        <strain evidence="2">FDAARGOS_113</strain>
    </source>
</reference>
<keyword evidence="3" id="KW-1185">Reference proteome</keyword>
<keyword evidence="1" id="KW-0732">Signal</keyword>